<dbReference type="GO" id="GO:0005886">
    <property type="term" value="C:plasma membrane"/>
    <property type="evidence" value="ECO:0007669"/>
    <property type="project" value="UniProtKB-SubCell"/>
</dbReference>
<dbReference type="GO" id="GO:0006465">
    <property type="term" value="P:signal peptide processing"/>
    <property type="evidence" value="ECO:0007669"/>
    <property type="project" value="InterPro"/>
</dbReference>
<accession>A0A4Z0Y9B1</accession>
<evidence type="ECO:0000256" key="4">
    <source>
        <dbReference type="ARBA" id="ARBA00013208"/>
    </source>
</evidence>
<evidence type="ECO:0000256" key="5">
    <source>
        <dbReference type="ARBA" id="ARBA00022801"/>
    </source>
</evidence>
<keyword evidence="7" id="KW-0472">Membrane</keyword>
<evidence type="ECO:0000313" key="9">
    <source>
        <dbReference type="EMBL" id="TGJ76538.1"/>
    </source>
</evidence>
<dbReference type="NCBIfam" id="TIGR02227">
    <property type="entry name" value="sigpep_I_bact"/>
    <property type="match status" value="1"/>
</dbReference>
<feature type="active site" evidence="6">
    <location>
        <position position="53"/>
    </location>
</feature>
<comment type="subcellular location">
    <subcellularLocation>
        <location evidence="2">Cell membrane</location>
        <topology evidence="2">Single-pass type II membrane protein</topology>
    </subcellularLocation>
    <subcellularLocation>
        <location evidence="7">Membrane</location>
        <topology evidence="7">Single-pass type II membrane protein</topology>
    </subcellularLocation>
</comment>
<evidence type="ECO:0000256" key="2">
    <source>
        <dbReference type="ARBA" id="ARBA00004401"/>
    </source>
</evidence>
<sequence length="189" mass="21116">MNPNITSELPAEPSKNNFTLSCYEWVEALIPALVIIIVIFTFLFRVITVNGPSMMPNLKNGYKVLVSCTDRKLTRGDIVVVDRRATSRDETLIKRVIATEGQTVDIDFNTGVVSVNGVPLDESAYIENGITKNQYDISFPQTVPPGHVFVLGDNRKISDDSRSSDVGMIDQRYIIGKVEFILMKTEKPF</sequence>
<dbReference type="Pfam" id="PF10502">
    <property type="entry name" value="Peptidase_S26"/>
    <property type="match status" value="1"/>
</dbReference>
<gene>
    <name evidence="9" type="primary">sipT_2</name>
    <name evidence="9" type="ORF">CAGA_14550</name>
</gene>
<dbReference type="SUPFAM" id="SSF51306">
    <property type="entry name" value="LexA/Signal peptidase"/>
    <property type="match status" value="1"/>
</dbReference>
<dbReference type="RefSeq" id="WP_243112975.1">
    <property type="nucleotide sequence ID" value="NZ_JAJUFJ010000001.1"/>
</dbReference>
<dbReference type="PANTHER" id="PTHR43390:SF1">
    <property type="entry name" value="CHLOROPLAST PROCESSING PEPTIDASE"/>
    <property type="match status" value="1"/>
</dbReference>
<dbReference type="Gene3D" id="2.10.109.10">
    <property type="entry name" value="Umud Fragment, subunit A"/>
    <property type="match status" value="1"/>
</dbReference>
<organism evidence="9 10">
    <name type="scientific">Caproiciproducens galactitolivorans</name>
    <dbReference type="NCBI Taxonomy" id="642589"/>
    <lineage>
        <taxon>Bacteria</taxon>
        <taxon>Bacillati</taxon>
        <taxon>Bacillota</taxon>
        <taxon>Clostridia</taxon>
        <taxon>Eubacteriales</taxon>
        <taxon>Acutalibacteraceae</taxon>
        <taxon>Caproiciproducens</taxon>
    </lineage>
</organism>
<evidence type="ECO:0000313" key="10">
    <source>
        <dbReference type="Proteomes" id="UP000297714"/>
    </source>
</evidence>
<dbReference type="InterPro" id="IPR019758">
    <property type="entry name" value="Pept_S26A_signal_pept_1_CS"/>
</dbReference>
<comment type="similarity">
    <text evidence="3 7">Belongs to the peptidase S26 family.</text>
</comment>
<dbReference type="EMBL" id="SRMQ01000005">
    <property type="protein sequence ID" value="TGJ76538.1"/>
    <property type="molecule type" value="Genomic_DNA"/>
</dbReference>
<evidence type="ECO:0000256" key="3">
    <source>
        <dbReference type="ARBA" id="ARBA00009370"/>
    </source>
</evidence>
<feature type="transmembrane region" description="Helical" evidence="7">
    <location>
        <begin position="28"/>
        <end position="47"/>
    </location>
</feature>
<dbReference type="GO" id="GO:0004252">
    <property type="term" value="F:serine-type endopeptidase activity"/>
    <property type="evidence" value="ECO:0007669"/>
    <property type="project" value="InterPro"/>
</dbReference>
<comment type="catalytic activity">
    <reaction evidence="1 7">
        <text>Cleavage of hydrophobic, N-terminal signal or leader sequences from secreted and periplasmic proteins.</text>
        <dbReference type="EC" id="3.4.21.89"/>
    </reaction>
</comment>
<keyword evidence="7" id="KW-0812">Transmembrane</keyword>
<evidence type="ECO:0000256" key="1">
    <source>
        <dbReference type="ARBA" id="ARBA00000677"/>
    </source>
</evidence>
<feature type="domain" description="Peptidase S26" evidence="8">
    <location>
        <begin position="23"/>
        <end position="182"/>
    </location>
</feature>
<dbReference type="InterPro" id="IPR000223">
    <property type="entry name" value="Pept_S26A_signal_pept_1"/>
</dbReference>
<dbReference type="CDD" id="cd06530">
    <property type="entry name" value="S26_SPase_I"/>
    <property type="match status" value="1"/>
</dbReference>
<comment type="caution">
    <text evidence="9">The sequence shown here is derived from an EMBL/GenBank/DDBJ whole genome shotgun (WGS) entry which is preliminary data.</text>
</comment>
<keyword evidence="7" id="KW-1133">Transmembrane helix</keyword>
<dbReference type="EC" id="3.4.21.89" evidence="4 7"/>
<protein>
    <recommendedName>
        <fullName evidence="4 7">Signal peptidase I</fullName>
        <ecNumber evidence="4 7">3.4.21.89</ecNumber>
    </recommendedName>
</protein>
<dbReference type="PROSITE" id="PS00761">
    <property type="entry name" value="SPASE_I_3"/>
    <property type="match status" value="1"/>
</dbReference>
<keyword evidence="10" id="KW-1185">Reference proteome</keyword>
<keyword evidence="7" id="KW-0645">Protease</keyword>
<evidence type="ECO:0000256" key="6">
    <source>
        <dbReference type="PIRSR" id="PIRSR600223-1"/>
    </source>
</evidence>
<name>A0A4Z0Y9B1_9FIRM</name>
<keyword evidence="5 7" id="KW-0378">Hydrolase</keyword>
<evidence type="ECO:0000256" key="7">
    <source>
        <dbReference type="RuleBase" id="RU362042"/>
    </source>
</evidence>
<dbReference type="InterPro" id="IPR019533">
    <property type="entry name" value="Peptidase_S26"/>
</dbReference>
<dbReference type="InterPro" id="IPR036286">
    <property type="entry name" value="LexA/Signal_pep-like_sf"/>
</dbReference>
<proteinExistence type="inferred from homology"/>
<reference evidence="9 10" key="1">
    <citation type="submission" date="2019-04" db="EMBL/GenBank/DDBJ databases">
        <authorList>
            <person name="Poehlein A."/>
            <person name="Bengelsdorf F.R."/>
            <person name="Duerre P."/>
            <person name="Daniel R."/>
        </authorList>
    </citation>
    <scope>NUCLEOTIDE SEQUENCE [LARGE SCALE GENOMIC DNA]</scope>
    <source>
        <strain evidence="9 10">BS-1</strain>
    </source>
</reference>
<dbReference type="GO" id="GO:0009003">
    <property type="term" value="F:signal peptidase activity"/>
    <property type="evidence" value="ECO:0007669"/>
    <property type="project" value="UniProtKB-EC"/>
</dbReference>
<feature type="active site" evidence="6">
    <location>
        <position position="94"/>
    </location>
</feature>
<dbReference type="Proteomes" id="UP000297714">
    <property type="component" value="Unassembled WGS sequence"/>
</dbReference>
<dbReference type="AlphaFoldDB" id="A0A4Z0Y9B1"/>
<dbReference type="PANTHER" id="PTHR43390">
    <property type="entry name" value="SIGNAL PEPTIDASE I"/>
    <property type="match status" value="1"/>
</dbReference>
<dbReference type="PRINTS" id="PR00727">
    <property type="entry name" value="LEADERPTASE"/>
</dbReference>
<evidence type="ECO:0000259" key="8">
    <source>
        <dbReference type="Pfam" id="PF10502"/>
    </source>
</evidence>